<accession>A0A819VY65</accession>
<evidence type="ECO:0000313" key="3">
    <source>
        <dbReference type="Proteomes" id="UP000663836"/>
    </source>
</evidence>
<organism evidence="2 3">
    <name type="scientific">Rotaria sordida</name>
    <dbReference type="NCBI Taxonomy" id="392033"/>
    <lineage>
        <taxon>Eukaryota</taxon>
        <taxon>Metazoa</taxon>
        <taxon>Spiralia</taxon>
        <taxon>Gnathifera</taxon>
        <taxon>Rotifera</taxon>
        <taxon>Eurotatoria</taxon>
        <taxon>Bdelloidea</taxon>
        <taxon>Philodinida</taxon>
        <taxon>Philodinidae</taxon>
        <taxon>Rotaria</taxon>
    </lineage>
</organism>
<evidence type="ECO:0000313" key="2">
    <source>
        <dbReference type="EMBL" id="CAF4116963.1"/>
    </source>
</evidence>
<comment type="caution">
    <text evidence="2">The sequence shown here is derived from an EMBL/GenBank/DDBJ whole genome shotgun (WGS) entry which is preliminary data.</text>
</comment>
<proteinExistence type="predicted"/>
<protein>
    <submittedName>
        <fullName evidence="2">Uncharacterized protein</fullName>
    </submittedName>
</protein>
<dbReference type="Proteomes" id="UP000663864">
    <property type="component" value="Unassembled WGS sequence"/>
</dbReference>
<dbReference type="EMBL" id="CAJOBD010008614">
    <property type="protein sequence ID" value="CAF4116963.1"/>
    <property type="molecule type" value="Genomic_DNA"/>
</dbReference>
<dbReference type="EMBL" id="CAJNOT010004363">
    <property type="protein sequence ID" value="CAF1429205.1"/>
    <property type="molecule type" value="Genomic_DNA"/>
</dbReference>
<reference evidence="2" key="1">
    <citation type="submission" date="2021-02" db="EMBL/GenBank/DDBJ databases">
        <authorList>
            <person name="Nowell W R."/>
        </authorList>
    </citation>
    <scope>NUCLEOTIDE SEQUENCE</scope>
</reference>
<dbReference type="Proteomes" id="UP000663836">
    <property type="component" value="Unassembled WGS sequence"/>
</dbReference>
<evidence type="ECO:0000313" key="1">
    <source>
        <dbReference type="EMBL" id="CAF1429205.1"/>
    </source>
</evidence>
<sequence>MGSNLLLNEHIQKTFKYFYDNNQIITCIDHFQEERYSQYRIYSYPYKLKVYNNITNNFRGALFTSGTVVSLYDERPFEHEFFL</sequence>
<name>A0A819VY65_9BILA</name>
<dbReference type="AlphaFoldDB" id="A0A819VY65"/>
<gene>
    <name evidence="2" type="ORF">JBS370_LOCUS32457</name>
    <name evidence="1" type="ORF">ZHD862_LOCUS34301</name>
</gene>